<sequence length="264" mass="28964">MARIMKYEFIKNRFRYLVMIAIMIIVEIAFLISNAFSYRISTGMSVILILAGLGTLLIVIFEGIAMYNRDLREKSGYMLFMTPIPSWQILLGKITVILIVGSTLFIGYCFLGFADIHLIASAMKRDDPTSSLVPAIAKLLDSLYSGDTVITLIKLLICIICLVTYLVCLAYLASTISASVLRGKKGEKLISIVLFLALFILVVYISSKISNISDAVSLDMGTNGLELKLFENFNEAGASIIFELGCSAAAFAASAYLLEKKVDV</sequence>
<name>A0A6N7IXV6_9FIRM</name>
<evidence type="ECO:0000256" key="1">
    <source>
        <dbReference type="SAM" id="Phobius"/>
    </source>
</evidence>
<accession>A0A6N7IXV6</accession>
<feature type="transmembrane region" description="Helical" evidence="1">
    <location>
        <begin position="236"/>
        <end position="258"/>
    </location>
</feature>
<protein>
    <submittedName>
        <fullName evidence="2">Uncharacterized protein</fullName>
    </submittedName>
</protein>
<feature type="transmembrane region" description="Helical" evidence="1">
    <location>
        <begin position="44"/>
        <end position="68"/>
    </location>
</feature>
<feature type="transmembrane region" description="Helical" evidence="1">
    <location>
        <begin position="189"/>
        <end position="207"/>
    </location>
</feature>
<proteinExistence type="predicted"/>
<feature type="transmembrane region" description="Helical" evidence="1">
    <location>
        <begin position="149"/>
        <end position="177"/>
    </location>
</feature>
<dbReference type="AlphaFoldDB" id="A0A6N7IXV6"/>
<feature type="transmembrane region" description="Helical" evidence="1">
    <location>
        <begin position="16"/>
        <end position="38"/>
    </location>
</feature>
<keyword evidence="3" id="KW-1185">Reference proteome</keyword>
<evidence type="ECO:0000313" key="3">
    <source>
        <dbReference type="Proteomes" id="UP000460257"/>
    </source>
</evidence>
<organism evidence="2 3">
    <name type="scientific">Candidatus Weimeria bifida</name>
    <dbReference type="NCBI Taxonomy" id="2599074"/>
    <lineage>
        <taxon>Bacteria</taxon>
        <taxon>Bacillati</taxon>
        <taxon>Bacillota</taxon>
        <taxon>Clostridia</taxon>
        <taxon>Lachnospirales</taxon>
        <taxon>Lachnospiraceae</taxon>
        <taxon>Candidatus Weimeria</taxon>
    </lineage>
</organism>
<reference evidence="2" key="1">
    <citation type="journal article" date="2020" name="Appl. Environ. Microbiol.">
        <title>Medium-Chain Fatty Acid Synthesis by 'Candidatus Weimeria bifida' gen. nov., sp. nov., and 'Candidatus Pseudoramibacter fermentans' sp. nov.</title>
        <authorList>
            <person name="Scarborough M.J."/>
            <person name="Myers K.S."/>
            <person name="Donohue T.J."/>
            <person name="Noguera D.R."/>
        </authorList>
    </citation>
    <scope>NUCLEOTIDE SEQUENCE</scope>
    <source>
        <strain evidence="2">LCO1.1</strain>
    </source>
</reference>
<dbReference type="Proteomes" id="UP000460257">
    <property type="component" value="Unassembled WGS sequence"/>
</dbReference>
<evidence type="ECO:0000313" key="2">
    <source>
        <dbReference type="EMBL" id="MQN01175.1"/>
    </source>
</evidence>
<feature type="transmembrane region" description="Helical" evidence="1">
    <location>
        <begin position="89"/>
        <end position="114"/>
    </location>
</feature>
<keyword evidence="1" id="KW-0472">Membrane</keyword>
<keyword evidence="1" id="KW-1133">Transmembrane helix</keyword>
<gene>
    <name evidence="2" type="ORF">FRC54_04395</name>
</gene>
<keyword evidence="1" id="KW-0812">Transmembrane</keyword>
<comment type="caution">
    <text evidence="2">The sequence shown here is derived from an EMBL/GenBank/DDBJ whole genome shotgun (WGS) entry which is preliminary data.</text>
</comment>
<dbReference type="EMBL" id="VOGC01000003">
    <property type="protein sequence ID" value="MQN01175.1"/>
    <property type="molecule type" value="Genomic_DNA"/>
</dbReference>